<proteinExistence type="predicted"/>
<dbReference type="RefSeq" id="WP_146653051.1">
    <property type="nucleotide sequence ID" value="NZ_CP012333.1"/>
</dbReference>
<feature type="region of interest" description="Disordered" evidence="4">
    <location>
        <begin position="1"/>
        <end position="28"/>
    </location>
</feature>
<evidence type="ECO:0000313" key="8">
    <source>
        <dbReference type="Proteomes" id="UP000064967"/>
    </source>
</evidence>
<comment type="catalytic activity">
    <reaction evidence="2">
        <text>2 GTP = 3',3'-c-di-GMP + 2 diphosphate</text>
        <dbReference type="Rhea" id="RHEA:24898"/>
        <dbReference type="ChEBI" id="CHEBI:33019"/>
        <dbReference type="ChEBI" id="CHEBI:37565"/>
        <dbReference type="ChEBI" id="CHEBI:58805"/>
        <dbReference type="EC" id="2.7.7.65"/>
    </reaction>
</comment>
<dbReference type="Gene3D" id="3.30.70.270">
    <property type="match status" value="1"/>
</dbReference>
<dbReference type="PANTHER" id="PTHR45138:SF9">
    <property type="entry name" value="DIGUANYLATE CYCLASE DGCM-RELATED"/>
    <property type="match status" value="1"/>
</dbReference>
<dbReference type="EMBL" id="CP012333">
    <property type="protein sequence ID" value="AKV02081.1"/>
    <property type="molecule type" value="Genomic_DNA"/>
</dbReference>
<dbReference type="Pfam" id="PF00990">
    <property type="entry name" value="GGDEF"/>
    <property type="match status" value="1"/>
</dbReference>
<dbReference type="OrthoDB" id="9778432at2"/>
<dbReference type="Gene3D" id="3.40.50.2300">
    <property type="match status" value="1"/>
</dbReference>
<sequence length="398" mass="42883">MSISDPKPNGPVERARALPLDDSDSDLTRERESTMLRAAMAANVAGQRIFHSLDERLGDDAHEAICRVLVADDDEATRELIASTLRASGYDVEVATDGHEAVELVARGGFDVVLLDAVMPRMSGVDACRTIKGLRGDDFTGDVPVAMIFAKTDTKSRIEALKIGADGYVCKPFEQTELLVCVSSALRTKRAQDALRATRARLERLRSYDELTGAHSFAFLHDRLASEFEKASLHAEPLACCILDVDGLKVQNERGGRSHGDRVLSGIVEVIKSSVRDTDIVARYGGDEFFVMLPATHFAGSLVVASRIWRDVAAKTFSGSNAAASRASNADQAGVHDAHVTVSVGVALYPSRDVRTKEALLGALEAALLEAKRKGGNRLCVFQQEGFIYTPSAGAPEI</sequence>
<keyword evidence="8" id="KW-1185">Reference proteome</keyword>
<dbReference type="PANTHER" id="PTHR45138">
    <property type="entry name" value="REGULATORY COMPONENTS OF SENSORY TRANSDUCTION SYSTEM"/>
    <property type="match status" value="1"/>
</dbReference>
<dbReference type="SMART" id="SM00267">
    <property type="entry name" value="GGDEF"/>
    <property type="match status" value="1"/>
</dbReference>
<dbReference type="InterPro" id="IPR011006">
    <property type="entry name" value="CheY-like_superfamily"/>
</dbReference>
<evidence type="ECO:0000256" key="2">
    <source>
        <dbReference type="ARBA" id="ARBA00034247"/>
    </source>
</evidence>
<dbReference type="InterPro" id="IPR043128">
    <property type="entry name" value="Rev_trsase/Diguanyl_cyclase"/>
</dbReference>
<accession>A0A0K1Q8E4</accession>
<evidence type="ECO:0000256" key="3">
    <source>
        <dbReference type="PROSITE-ProRule" id="PRU00169"/>
    </source>
</evidence>
<dbReference type="InterPro" id="IPR029787">
    <property type="entry name" value="Nucleotide_cyclase"/>
</dbReference>
<dbReference type="SUPFAM" id="SSF52172">
    <property type="entry name" value="CheY-like"/>
    <property type="match status" value="1"/>
</dbReference>
<dbReference type="SMART" id="SM00448">
    <property type="entry name" value="REC"/>
    <property type="match status" value="1"/>
</dbReference>
<feature type="domain" description="GGDEF" evidence="6">
    <location>
        <begin position="236"/>
        <end position="384"/>
    </location>
</feature>
<dbReference type="EC" id="2.7.7.65" evidence="1"/>
<name>A0A0K1Q8E4_9BACT</name>
<dbReference type="InterPro" id="IPR050469">
    <property type="entry name" value="Diguanylate_Cyclase"/>
</dbReference>
<dbReference type="SUPFAM" id="SSF55073">
    <property type="entry name" value="Nucleotide cyclase"/>
    <property type="match status" value="1"/>
</dbReference>
<gene>
    <name evidence="7" type="ORF">AKJ09_08744</name>
</gene>
<keyword evidence="3" id="KW-0597">Phosphoprotein</keyword>
<evidence type="ECO:0000256" key="4">
    <source>
        <dbReference type="SAM" id="MobiDB-lite"/>
    </source>
</evidence>
<dbReference type="CDD" id="cd01949">
    <property type="entry name" value="GGDEF"/>
    <property type="match status" value="1"/>
</dbReference>
<evidence type="ECO:0000256" key="1">
    <source>
        <dbReference type="ARBA" id="ARBA00012528"/>
    </source>
</evidence>
<reference evidence="7 8" key="1">
    <citation type="submission" date="2015-08" db="EMBL/GenBank/DDBJ databases">
        <authorList>
            <person name="Babu N.S."/>
            <person name="Beckwith C.J."/>
            <person name="Beseler K.G."/>
            <person name="Brison A."/>
            <person name="Carone J.V."/>
            <person name="Caskin T.P."/>
            <person name="Diamond M."/>
            <person name="Durham M.E."/>
            <person name="Foxe J.M."/>
            <person name="Go M."/>
            <person name="Henderson B.A."/>
            <person name="Jones I.B."/>
            <person name="McGettigan J.A."/>
            <person name="Micheletti S.J."/>
            <person name="Nasrallah M.E."/>
            <person name="Ortiz D."/>
            <person name="Piller C.R."/>
            <person name="Privatt S.R."/>
            <person name="Schneider S.L."/>
            <person name="Sharp S."/>
            <person name="Smith T.C."/>
            <person name="Stanton J.D."/>
            <person name="Ullery H.E."/>
            <person name="Wilson R.J."/>
            <person name="Serrano M.G."/>
            <person name="Buck G."/>
            <person name="Lee V."/>
            <person name="Wang Y."/>
            <person name="Carvalho R."/>
            <person name="Voegtly L."/>
            <person name="Shi R."/>
            <person name="Duckworth R."/>
            <person name="Johnson A."/>
            <person name="Loviza R."/>
            <person name="Walstead R."/>
            <person name="Shah Z."/>
            <person name="Kiflezghi M."/>
            <person name="Wade K."/>
            <person name="Ball S.L."/>
            <person name="Bradley K.W."/>
            <person name="Asai D.J."/>
            <person name="Bowman C.A."/>
            <person name="Russell D.A."/>
            <person name="Pope W.H."/>
            <person name="Jacobs-Sera D."/>
            <person name="Hendrix R.W."/>
            <person name="Hatfull G.F."/>
        </authorList>
    </citation>
    <scope>NUCLEOTIDE SEQUENCE [LARGE SCALE GENOMIC DNA]</scope>
    <source>
        <strain evidence="7 8">DSM 27648</strain>
    </source>
</reference>
<dbReference type="NCBIfam" id="TIGR00254">
    <property type="entry name" value="GGDEF"/>
    <property type="match status" value="1"/>
</dbReference>
<dbReference type="STRING" id="1391654.AKJ09_08744"/>
<evidence type="ECO:0000259" key="5">
    <source>
        <dbReference type="PROSITE" id="PS50110"/>
    </source>
</evidence>
<protein>
    <recommendedName>
        <fullName evidence="1">diguanylate cyclase</fullName>
        <ecNumber evidence="1">2.7.7.65</ecNumber>
    </recommendedName>
</protein>
<dbReference type="AlphaFoldDB" id="A0A0K1Q8E4"/>
<dbReference type="InterPro" id="IPR000160">
    <property type="entry name" value="GGDEF_dom"/>
</dbReference>
<dbReference type="GO" id="GO:0000160">
    <property type="term" value="P:phosphorelay signal transduction system"/>
    <property type="evidence" value="ECO:0007669"/>
    <property type="project" value="InterPro"/>
</dbReference>
<dbReference type="KEGG" id="llu:AKJ09_08744"/>
<dbReference type="Proteomes" id="UP000064967">
    <property type="component" value="Chromosome"/>
</dbReference>
<dbReference type="PROSITE" id="PS50887">
    <property type="entry name" value="GGDEF"/>
    <property type="match status" value="1"/>
</dbReference>
<dbReference type="Pfam" id="PF00072">
    <property type="entry name" value="Response_reg"/>
    <property type="match status" value="1"/>
</dbReference>
<feature type="domain" description="Response regulatory" evidence="5">
    <location>
        <begin position="67"/>
        <end position="186"/>
    </location>
</feature>
<evidence type="ECO:0000313" key="7">
    <source>
        <dbReference type="EMBL" id="AKV02081.1"/>
    </source>
</evidence>
<dbReference type="GO" id="GO:0052621">
    <property type="term" value="F:diguanylate cyclase activity"/>
    <property type="evidence" value="ECO:0007669"/>
    <property type="project" value="UniProtKB-EC"/>
</dbReference>
<feature type="modified residue" description="4-aspartylphosphate" evidence="3">
    <location>
        <position position="116"/>
    </location>
</feature>
<dbReference type="InterPro" id="IPR001789">
    <property type="entry name" value="Sig_transdc_resp-reg_receiver"/>
</dbReference>
<evidence type="ECO:0000259" key="6">
    <source>
        <dbReference type="PROSITE" id="PS50887"/>
    </source>
</evidence>
<organism evidence="7 8">
    <name type="scientific">Labilithrix luteola</name>
    <dbReference type="NCBI Taxonomy" id="1391654"/>
    <lineage>
        <taxon>Bacteria</taxon>
        <taxon>Pseudomonadati</taxon>
        <taxon>Myxococcota</taxon>
        <taxon>Polyangia</taxon>
        <taxon>Polyangiales</taxon>
        <taxon>Labilitrichaceae</taxon>
        <taxon>Labilithrix</taxon>
    </lineage>
</organism>
<dbReference type="PROSITE" id="PS50110">
    <property type="entry name" value="RESPONSE_REGULATORY"/>
    <property type="match status" value="1"/>
</dbReference>